<dbReference type="EMBL" id="CP159290">
    <property type="protein sequence ID" value="XCH29247.1"/>
    <property type="molecule type" value="Genomic_DNA"/>
</dbReference>
<dbReference type="RefSeq" id="WP_353707562.1">
    <property type="nucleotide sequence ID" value="NZ_CP159290.1"/>
</dbReference>
<accession>A0AAU8FX98</accession>
<dbReference type="AlphaFoldDB" id="A0AAU8FX98"/>
<evidence type="ECO:0008006" key="3">
    <source>
        <dbReference type="Google" id="ProtNLM"/>
    </source>
</evidence>
<name>A0AAU8FX98_9MICO</name>
<proteinExistence type="predicted"/>
<reference evidence="2" key="1">
    <citation type="submission" date="2024-06" db="EMBL/GenBank/DDBJ databases">
        <title>Complete genome sequence of the cellulolytic actinobacterium, Cellulosimicrobium ES-005.</title>
        <authorList>
            <person name="Matthews C.T."/>
            <person name="Underwood K.D."/>
            <person name="Ghanchi K.M."/>
            <person name="Fields S.D."/>
            <person name="Gardner S.G."/>
        </authorList>
    </citation>
    <scope>NUCLEOTIDE SEQUENCE</scope>
    <source>
        <strain evidence="2">ES-005</strain>
    </source>
</reference>
<keyword evidence="1" id="KW-0472">Membrane</keyword>
<sequence length="134" mass="13871">MARPSEGAARSARLDPASLVTLVCGVLCLVVAVLAALAPTAVVRYRHANDASSACLLEQQAPPGFDGYTDRVVGRFTVLPARVDCAWHLPDGREVRTSRAALPGITTAALVLGGVGIAGVGATCLRVARREQPV</sequence>
<evidence type="ECO:0000256" key="1">
    <source>
        <dbReference type="SAM" id="Phobius"/>
    </source>
</evidence>
<gene>
    <name evidence="2" type="ORF">ABRQ22_16920</name>
</gene>
<keyword evidence="1" id="KW-0812">Transmembrane</keyword>
<feature type="transmembrane region" description="Helical" evidence="1">
    <location>
        <begin position="105"/>
        <end position="128"/>
    </location>
</feature>
<feature type="transmembrane region" description="Helical" evidence="1">
    <location>
        <begin position="20"/>
        <end position="42"/>
    </location>
</feature>
<organism evidence="2">
    <name type="scientific">Cellulosimicrobium sp. ES-005</name>
    <dbReference type="NCBI Taxonomy" id="3163031"/>
    <lineage>
        <taxon>Bacteria</taxon>
        <taxon>Bacillati</taxon>
        <taxon>Actinomycetota</taxon>
        <taxon>Actinomycetes</taxon>
        <taxon>Micrococcales</taxon>
        <taxon>Promicromonosporaceae</taxon>
        <taxon>Cellulosimicrobium</taxon>
    </lineage>
</organism>
<keyword evidence="1" id="KW-1133">Transmembrane helix</keyword>
<evidence type="ECO:0000313" key="2">
    <source>
        <dbReference type="EMBL" id="XCH29247.1"/>
    </source>
</evidence>
<protein>
    <recommendedName>
        <fullName evidence="3">Integral membrane protein</fullName>
    </recommendedName>
</protein>